<dbReference type="PANTHER" id="PTHR34136:SF1">
    <property type="entry name" value="UDP-N-ACETYL-D-MANNOSAMINURONIC ACID TRANSFERASE"/>
    <property type="match status" value="1"/>
</dbReference>
<reference evidence="3" key="1">
    <citation type="submission" date="2021-11" db="EMBL/GenBank/DDBJ databases">
        <title>Genome sequence.</title>
        <authorList>
            <person name="Sun Q."/>
        </authorList>
    </citation>
    <scope>NUCLEOTIDE SEQUENCE</scope>
    <source>
        <strain evidence="3">JC732</strain>
    </source>
</reference>
<dbReference type="InterPro" id="IPR004629">
    <property type="entry name" value="WecG_TagA_CpsF"/>
</dbReference>
<dbReference type="NCBIfam" id="TIGR00696">
    <property type="entry name" value="wecG_tagA_cpsF"/>
    <property type="match status" value="1"/>
</dbReference>
<sequence length="268" mass="30280">MIDSGKHSVLGIQVDAVDYEAAVQRVITAAHEKKSYIVSALAVHGVMTGALDAEHRKRLNQFDLLTPDGQPVRWALNLLHRAKLSDRVYGPNMMLRICERAAAENLSVLFFGGTPEMLDLLEERLTERMPGLRVAGKIPSQFRQLNEEEAEELAVQIEKTGADITFVGIGCPRQEIWAYEYRERLSCPIIAVGAAFPFHAGQLSQAPPTLQKYGLEWAYRLVCEPRRLWRRYLYLNPLYVGMLLCQATGIRKYDREDAGPPPEKLRFG</sequence>
<gene>
    <name evidence="3" type="ORF">LOC68_01950</name>
</gene>
<keyword evidence="4" id="KW-1185">Reference proteome</keyword>
<evidence type="ECO:0000313" key="4">
    <source>
        <dbReference type="Proteomes" id="UP001139103"/>
    </source>
</evidence>
<evidence type="ECO:0000313" key="3">
    <source>
        <dbReference type="EMBL" id="MCC9627159.1"/>
    </source>
</evidence>
<evidence type="ECO:0000256" key="2">
    <source>
        <dbReference type="ARBA" id="ARBA00022679"/>
    </source>
</evidence>
<dbReference type="RefSeq" id="WP_230215029.1">
    <property type="nucleotide sequence ID" value="NZ_JAJKFT010000002.1"/>
</dbReference>
<name>A0A9X1MHP4_9BACT</name>
<dbReference type="GO" id="GO:0016758">
    <property type="term" value="F:hexosyltransferase activity"/>
    <property type="evidence" value="ECO:0007669"/>
    <property type="project" value="TreeGrafter"/>
</dbReference>
<dbReference type="Proteomes" id="UP001139103">
    <property type="component" value="Unassembled WGS sequence"/>
</dbReference>
<dbReference type="Pfam" id="PF03808">
    <property type="entry name" value="Glyco_tran_WecG"/>
    <property type="match status" value="1"/>
</dbReference>
<dbReference type="CDD" id="cd06533">
    <property type="entry name" value="Glyco_transf_WecG_TagA"/>
    <property type="match status" value="1"/>
</dbReference>
<proteinExistence type="predicted"/>
<keyword evidence="2" id="KW-0808">Transferase</keyword>
<keyword evidence="1" id="KW-0328">Glycosyltransferase</keyword>
<comment type="caution">
    <text evidence="3">The sequence shown here is derived from an EMBL/GenBank/DDBJ whole genome shotgun (WGS) entry which is preliminary data.</text>
</comment>
<dbReference type="PANTHER" id="PTHR34136">
    <property type="match status" value="1"/>
</dbReference>
<evidence type="ECO:0000256" key="1">
    <source>
        <dbReference type="ARBA" id="ARBA00022676"/>
    </source>
</evidence>
<accession>A0A9X1MHP4</accession>
<dbReference type="EMBL" id="JAJKFT010000002">
    <property type="protein sequence ID" value="MCC9627159.1"/>
    <property type="molecule type" value="Genomic_DNA"/>
</dbReference>
<dbReference type="AlphaFoldDB" id="A0A9X1MHP4"/>
<protein>
    <submittedName>
        <fullName evidence="3">WecB/TagA/CpsF family glycosyltransferase</fullName>
    </submittedName>
</protein>
<organism evidence="3 4">
    <name type="scientific">Blastopirellula sediminis</name>
    <dbReference type="NCBI Taxonomy" id="2894196"/>
    <lineage>
        <taxon>Bacteria</taxon>
        <taxon>Pseudomonadati</taxon>
        <taxon>Planctomycetota</taxon>
        <taxon>Planctomycetia</taxon>
        <taxon>Pirellulales</taxon>
        <taxon>Pirellulaceae</taxon>
        <taxon>Blastopirellula</taxon>
    </lineage>
</organism>